<protein>
    <submittedName>
        <fullName evidence="2">Uncharacterized protein</fullName>
    </submittedName>
</protein>
<dbReference type="EMBL" id="KX349262">
    <property type="protein sequence ID" value="AOO05395.1"/>
    <property type="molecule type" value="Genomic_DNA"/>
</dbReference>
<proteinExistence type="predicted"/>
<feature type="compositionally biased region" description="Basic and acidic residues" evidence="1">
    <location>
        <begin position="408"/>
        <end position="423"/>
    </location>
</feature>
<gene>
    <name evidence="2" type="ORF">RW120709_176</name>
</gene>
<reference evidence="2 3" key="1">
    <citation type="journal article" date="2016" name="Environ. Microbiol.">
        <title>Genomic diversification of marine cyanophages into stable ecotypes.</title>
        <authorList>
            <person name="Marston M.F."/>
            <person name="Martiny J.B."/>
        </authorList>
    </citation>
    <scope>NUCLEOTIDE SEQUENCE [LARGE SCALE GENOMIC DNA]</scope>
    <source>
        <strain evidence="2">RW_12_0709</strain>
    </source>
</reference>
<sequence>MSEALRQVYEKKKLDAVGKEDGDIDNDGDKDNTDSYLLNRRKTVTKALGKKTHICAKLVGYKKEEWETIPEMHTMLEDGTVTHYDIMREGVIRHNVPVEHLEILISEKHEHFDNYDKNAEVLGEGKSDRPLGMMHSFSRGVKQKRGEKREVKYGMDSEGNRAGKYKVKNEELETVDEAEQRVKAKADKKMKVYGGPAYIKKPDVKKAEVQEGKFTGSKSSVERNAVAYSGDRNAAERRKDRRILATYYGEGGKKSAIERAKKERDEKRAARKEAFAFSDVELEELALLEEIDAMSDEQLIDMMEDIIIETAEDIDDLIEICEHLEEVEILSEERDAGAMAREKLNKPAGPSRMDRLKSAAKAAGSKLKAGAAKAGAAVKKGVKAAGKSAAANTGKAVGTFQANRIKAKRAELSKPSEKKKEAPKSSSSDDDGTGGKLDALLSKTRGTSSSSSSDSGSSSSSSSGGGGSSSSSSSSGSTRKAVGGALRKVGSLVKKGLKKAVGKTARVVSSGSDKLAKRLGEDYDQIAHLYESGLFSIEEIENVIEEGYKELPKNKMFRKAGNLGRDVVSPSVTDDQRQKAYGRSKKIIKVMNKETEKKERGEK</sequence>
<dbReference type="Proteomes" id="UP000220326">
    <property type="component" value="Segment"/>
</dbReference>
<feature type="compositionally biased region" description="Basic and acidic residues" evidence="1">
    <location>
        <begin position="591"/>
        <end position="603"/>
    </location>
</feature>
<feature type="region of interest" description="Disordered" evidence="1">
    <location>
        <begin position="399"/>
        <end position="485"/>
    </location>
</feature>
<evidence type="ECO:0000313" key="3">
    <source>
        <dbReference type="Proteomes" id="UP000220326"/>
    </source>
</evidence>
<name>A0A1D7RVE9_9CAUD</name>
<feature type="compositionally biased region" description="Low complexity" evidence="1">
    <location>
        <begin position="448"/>
        <end position="462"/>
    </location>
</feature>
<evidence type="ECO:0000313" key="2">
    <source>
        <dbReference type="EMBL" id="AOO05395.1"/>
    </source>
</evidence>
<feature type="region of interest" description="Disordered" evidence="1">
    <location>
        <begin position="562"/>
        <end position="603"/>
    </location>
</feature>
<evidence type="ECO:0000256" key="1">
    <source>
        <dbReference type="SAM" id="MobiDB-lite"/>
    </source>
</evidence>
<organism evidence="2 3">
    <name type="scientific">Synechococcus phage S-RIM2</name>
    <dbReference type="NCBI Taxonomy" id="687800"/>
    <lineage>
        <taxon>Viruses</taxon>
        <taxon>Duplodnaviria</taxon>
        <taxon>Heunggongvirae</taxon>
        <taxon>Uroviricota</taxon>
        <taxon>Caudoviricetes</taxon>
        <taxon>Pantevenvirales</taxon>
        <taxon>Kyanoviridae</taxon>
        <taxon>Nerrivikvirus</taxon>
        <taxon>Nerrivikvirus srim2</taxon>
    </lineage>
</organism>
<accession>A0A1D7RVE9</accession>